<dbReference type="RefSeq" id="WP_008953750.1">
    <property type="nucleotide sequence ID" value="NZ_ACIS01000004.1"/>
</dbReference>
<dbReference type="Proteomes" id="UP000003165">
    <property type="component" value="Unassembled WGS sequence"/>
</dbReference>
<proteinExistence type="predicted"/>
<keyword evidence="1" id="KW-0472">Membrane</keyword>
<protein>
    <submittedName>
        <fullName evidence="2">Uncharacterized protein</fullName>
    </submittedName>
</protein>
<evidence type="ECO:0000313" key="2">
    <source>
        <dbReference type="EMBL" id="EEG08970.1"/>
    </source>
</evidence>
<dbReference type="eggNOG" id="ENOG5031CYC">
    <property type="taxonomic scope" value="Bacteria"/>
</dbReference>
<comment type="caution">
    <text evidence="2">The sequence shown here is derived from an EMBL/GenBank/DDBJ whole genome shotgun (WGS) entry which is preliminary data.</text>
</comment>
<keyword evidence="3" id="KW-1185">Reference proteome</keyword>
<gene>
    <name evidence="2" type="ORF">FuraDRAFT_1730</name>
</gene>
<reference evidence="2 3" key="1">
    <citation type="submission" date="2009-02" db="EMBL/GenBank/DDBJ databases">
        <title>Sequencing of the draft genome and assembly of Lutiella nitroferrum 2002.</title>
        <authorList>
            <consortium name="US DOE Joint Genome Institute (JGI-PGF)"/>
            <person name="Lucas S."/>
            <person name="Copeland A."/>
            <person name="Lapidus A."/>
            <person name="Glavina del Rio T."/>
            <person name="Tice H."/>
            <person name="Bruce D."/>
            <person name="Goodwin L."/>
            <person name="Pitluck S."/>
            <person name="Larimer F."/>
            <person name="Land M.L."/>
            <person name="Hauser L."/>
            <person name="Coates J.D."/>
        </authorList>
    </citation>
    <scope>NUCLEOTIDE SEQUENCE [LARGE SCALE GENOMIC DNA]</scope>
    <source>
        <strain evidence="2 3">2002</strain>
    </source>
</reference>
<keyword evidence="1" id="KW-0812">Transmembrane</keyword>
<organism evidence="2 3">
    <name type="scientific">Pseudogulbenkiania ferrooxidans 2002</name>
    <dbReference type="NCBI Taxonomy" id="279714"/>
    <lineage>
        <taxon>Bacteria</taxon>
        <taxon>Pseudomonadati</taxon>
        <taxon>Pseudomonadota</taxon>
        <taxon>Betaproteobacteria</taxon>
        <taxon>Neisseriales</taxon>
        <taxon>Chromobacteriaceae</taxon>
        <taxon>Pseudogulbenkiania</taxon>
    </lineage>
</organism>
<dbReference type="AlphaFoldDB" id="B9Z317"/>
<evidence type="ECO:0000256" key="1">
    <source>
        <dbReference type="SAM" id="Phobius"/>
    </source>
</evidence>
<feature type="transmembrane region" description="Helical" evidence="1">
    <location>
        <begin position="6"/>
        <end position="29"/>
    </location>
</feature>
<keyword evidence="1" id="KW-1133">Transmembrane helix</keyword>
<accession>B9Z317</accession>
<name>B9Z317_9NEIS</name>
<dbReference type="EMBL" id="ACIS01000004">
    <property type="protein sequence ID" value="EEG08970.1"/>
    <property type="molecule type" value="Genomic_DNA"/>
</dbReference>
<sequence>MTLTLELWQVITLLLAILGGFWTVAKILAGQVGRNIDEKFGAVAKSQELTSATLESHRAKLVDLEKDLLKLMAALPLEYVRREDFIRNQTTIEAKLDGVAHSLQQLALTGKPT</sequence>
<evidence type="ECO:0000313" key="3">
    <source>
        <dbReference type="Proteomes" id="UP000003165"/>
    </source>
</evidence>